<sequence>MVVAAAVTVALLGFGIAGAVLGRAPVGRSCWLAMAITFGLMKLFAFTGL</sequence>
<keyword evidence="1" id="KW-1133">Transmembrane helix</keyword>
<evidence type="ECO:0000313" key="2">
    <source>
        <dbReference type="EMBL" id="OAY83891.1"/>
    </source>
</evidence>
<dbReference type="AlphaFoldDB" id="A0A199W3S3"/>
<feature type="transmembrane region" description="Helical" evidence="1">
    <location>
        <begin position="32"/>
        <end position="48"/>
    </location>
</feature>
<gene>
    <name evidence="2" type="ORF">ACMD2_12717</name>
</gene>
<accession>A0A199W3S3</accession>
<reference evidence="2 3" key="1">
    <citation type="journal article" date="2016" name="DNA Res.">
        <title>The draft genome of MD-2 pineapple using hybrid error correction of long reads.</title>
        <authorList>
            <person name="Redwan R.M."/>
            <person name="Saidin A."/>
            <person name="Kumar S.V."/>
        </authorList>
    </citation>
    <scope>NUCLEOTIDE SEQUENCE [LARGE SCALE GENOMIC DNA]</scope>
    <source>
        <strain evidence="3">cv. MD2</strain>
        <tissue evidence="2">Leaf</tissue>
    </source>
</reference>
<evidence type="ECO:0000256" key="1">
    <source>
        <dbReference type="SAM" id="Phobius"/>
    </source>
</evidence>
<comment type="caution">
    <text evidence="2">The sequence shown here is derived from an EMBL/GenBank/DDBJ whole genome shotgun (WGS) entry which is preliminary data.</text>
</comment>
<dbReference type="EMBL" id="LSRQ01000299">
    <property type="protein sequence ID" value="OAY83891.1"/>
    <property type="molecule type" value="Genomic_DNA"/>
</dbReference>
<organism evidence="2 3">
    <name type="scientific">Ananas comosus</name>
    <name type="common">Pineapple</name>
    <name type="synonym">Ananas ananas</name>
    <dbReference type="NCBI Taxonomy" id="4615"/>
    <lineage>
        <taxon>Eukaryota</taxon>
        <taxon>Viridiplantae</taxon>
        <taxon>Streptophyta</taxon>
        <taxon>Embryophyta</taxon>
        <taxon>Tracheophyta</taxon>
        <taxon>Spermatophyta</taxon>
        <taxon>Magnoliopsida</taxon>
        <taxon>Liliopsida</taxon>
        <taxon>Poales</taxon>
        <taxon>Bromeliaceae</taxon>
        <taxon>Bromelioideae</taxon>
        <taxon>Ananas</taxon>
    </lineage>
</organism>
<protein>
    <submittedName>
        <fullName evidence="2">Vacuolar iron transporter</fullName>
    </submittedName>
</protein>
<evidence type="ECO:0000313" key="3">
    <source>
        <dbReference type="Proteomes" id="UP000092600"/>
    </source>
</evidence>
<name>A0A199W3S3_ANACO</name>
<dbReference type="Proteomes" id="UP000092600">
    <property type="component" value="Unassembled WGS sequence"/>
</dbReference>
<keyword evidence="1" id="KW-0472">Membrane</keyword>
<keyword evidence="1" id="KW-0812">Transmembrane</keyword>
<proteinExistence type="predicted"/>